<evidence type="ECO:0000313" key="3">
    <source>
        <dbReference type="EMBL" id="PHO18545.1"/>
    </source>
</evidence>
<evidence type="ECO:0000313" key="5">
    <source>
        <dbReference type="Proteomes" id="UP000262712"/>
    </source>
</evidence>
<reference evidence="2 5" key="2">
    <citation type="submission" date="2018-08" db="EMBL/GenBank/DDBJ databases">
        <title>Complete genome of the Arcobacter molluscorum type strain LMG 25693.</title>
        <authorList>
            <person name="Miller W.G."/>
            <person name="Yee E."/>
            <person name="Bono J.L."/>
        </authorList>
    </citation>
    <scope>NUCLEOTIDE SEQUENCE [LARGE SCALE GENOMIC DNA]</scope>
    <source>
        <strain evidence="2 5">CECT 7696</strain>
    </source>
</reference>
<dbReference type="Proteomes" id="UP000221222">
    <property type="component" value="Unassembled WGS sequence"/>
</dbReference>
<keyword evidence="4" id="KW-1185">Reference proteome</keyword>
<dbReference type="EMBL" id="NXFY01000005">
    <property type="protein sequence ID" value="PHO18545.1"/>
    <property type="molecule type" value="Genomic_DNA"/>
</dbReference>
<organism evidence="3 4">
    <name type="scientific">Malaciobacter molluscorum LMG 25693</name>
    <dbReference type="NCBI Taxonomy" id="870501"/>
    <lineage>
        <taxon>Bacteria</taxon>
        <taxon>Pseudomonadati</taxon>
        <taxon>Campylobacterota</taxon>
        <taxon>Epsilonproteobacteria</taxon>
        <taxon>Campylobacterales</taxon>
        <taxon>Arcobacteraceae</taxon>
        <taxon>Malaciobacter</taxon>
    </lineage>
</organism>
<dbReference type="RefSeq" id="WP_099341896.1">
    <property type="nucleotide sequence ID" value="NZ_CP032098.1"/>
</dbReference>
<evidence type="ECO:0000313" key="4">
    <source>
        <dbReference type="Proteomes" id="UP000221222"/>
    </source>
</evidence>
<keyword evidence="1" id="KW-0175">Coiled coil</keyword>
<dbReference type="Proteomes" id="UP000262712">
    <property type="component" value="Chromosome"/>
</dbReference>
<gene>
    <name evidence="2" type="ORF">AMOL_0662</name>
    <name evidence="3" type="ORF">CPU12_04495</name>
</gene>
<proteinExistence type="predicted"/>
<feature type="coiled-coil region" evidence="1">
    <location>
        <begin position="109"/>
        <end position="136"/>
    </location>
</feature>
<dbReference type="AlphaFoldDB" id="A0A2G1DJ70"/>
<dbReference type="EMBL" id="CP032098">
    <property type="protein sequence ID" value="AXX91661.1"/>
    <property type="molecule type" value="Genomic_DNA"/>
</dbReference>
<protein>
    <submittedName>
        <fullName evidence="2">RND family efflux system, membrane fusion protein</fullName>
    </submittedName>
</protein>
<evidence type="ECO:0000313" key="2">
    <source>
        <dbReference type="EMBL" id="AXX91661.1"/>
    </source>
</evidence>
<evidence type="ECO:0000256" key="1">
    <source>
        <dbReference type="SAM" id="Coils"/>
    </source>
</evidence>
<reference evidence="3 4" key="1">
    <citation type="submission" date="2017-09" db="EMBL/GenBank/DDBJ databases">
        <title>Arcobacter canalis sp. nov., a new species isolated from a water canal contaminated with urban sewage.</title>
        <authorList>
            <person name="Perez-Cataluna A."/>
            <person name="Salas-Masso N."/>
            <person name="Figueras M.J."/>
        </authorList>
    </citation>
    <scope>NUCLEOTIDE SEQUENCE [LARGE SCALE GENOMIC DNA]</scope>
    <source>
        <strain evidence="3 4">F98-3</strain>
    </source>
</reference>
<dbReference type="KEGG" id="amol:AMOL_0662"/>
<name>A0A2G1DJ70_9BACT</name>
<sequence length="234" mass="27228">MKKSIIFLFTPFVLFAQVYMAKIEPYDEFTIYSQASGQIIKLDKSDETKTVSKVLIKQDDLLERQKLKLYKTQLQDNKIKLKLMKENYSKFLKIRGKSKVDKDEKYYQILDLEININSLEMSIKELEDTIRKKTISVNNLYIKEFLVNKGDYVSTGTQLAKAYDTTKSKLIVYVSEDDYKDIKTKKVLINNKESIATIEKIDKTLDEKYVSAHKVTIVINNANFGKVLSVEFVK</sequence>
<accession>A0A2G1DJ70</accession>